<dbReference type="InterPro" id="IPR036047">
    <property type="entry name" value="F-box-like_dom_sf"/>
</dbReference>
<dbReference type="InterPro" id="IPR032675">
    <property type="entry name" value="LRR_dom_sf"/>
</dbReference>
<keyword evidence="3" id="KW-1185">Reference proteome</keyword>
<evidence type="ECO:0000259" key="1">
    <source>
        <dbReference type="PROSITE" id="PS50181"/>
    </source>
</evidence>
<sequence>METNFDSLPVDIILHLFNYLNEKDCIMFSLSGVSARFSFLCGERRILSIQQCYFVTDSLFHKYLSSWVCPDVVTCLDTSHCYWLPSNFLFNVVTSMSQLTSLCIQDTKLNLSHLWQIFKKCHLIEKISISLSENDVDVFEEMQEHEALSKVFIKLTHIKIFAFNAAYYIDSWLLILQLLSYCRKCVDLHLEVVYSDEYFKYGPFGKDDYDDAFVSRVRDEFFPHLSWMANLKNFVILKRGGLISYPDECSKALVNWVFSQHDMNYIERVWIMEDVGILPDVMASGNKLKSIFCCGQLSSFEEIGKDAVQFGQLEHIGGVGLGHWILPNLRYIHGYCTSAEGVDELCRTHPKLQHLHMNDNNGHPFYIKDDWMLNYLKTLVYICSFPRKNILETFLNATPNIEELHIGYSNRSALDPWTPSDYKSSIYGNGADCLKMIGLRCDRLTTLSLSAFYLFEGDFFETIFSGCPQLRNLHICGGLRYAECLNNLCRSLPQAEKLRDFRLQYEFEGVMPYQAVLNALLETKRLERIVLYEEDGPNIPLESQELQDVLFKFVSNMPHLVCFCFITASEIETGFFAELKNKFDEFILPIRPAFWYHVDQSLPKATDPTVPRIHYDQIVFPINYFEMPPDF</sequence>
<dbReference type="SUPFAM" id="SSF81383">
    <property type="entry name" value="F-box domain"/>
    <property type="match status" value="1"/>
</dbReference>
<dbReference type="InterPro" id="IPR001810">
    <property type="entry name" value="F-box_dom"/>
</dbReference>
<dbReference type="EMBL" id="CAKKLH010000224">
    <property type="protein sequence ID" value="CAH0106677.1"/>
    <property type="molecule type" value="Genomic_DNA"/>
</dbReference>
<name>A0A8J2RUP6_9CRUS</name>
<dbReference type="Gene3D" id="3.80.10.10">
    <property type="entry name" value="Ribonuclease Inhibitor"/>
    <property type="match status" value="2"/>
</dbReference>
<dbReference type="Proteomes" id="UP000789390">
    <property type="component" value="Unassembled WGS sequence"/>
</dbReference>
<evidence type="ECO:0000313" key="2">
    <source>
        <dbReference type="EMBL" id="CAH0106677.1"/>
    </source>
</evidence>
<dbReference type="SUPFAM" id="SSF52047">
    <property type="entry name" value="RNI-like"/>
    <property type="match status" value="2"/>
</dbReference>
<protein>
    <recommendedName>
        <fullName evidence="1">F-box domain-containing protein</fullName>
    </recommendedName>
</protein>
<evidence type="ECO:0000313" key="3">
    <source>
        <dbReference type="Proteomes" id="UP000789390"/>
    </source>
</evidence>
<dbReference type="OrthoDB" id="6336382at2759"/>
<reference evidence="2" key="1">
    <citation type="submission" date="2021-11" db="EMBL/GenBank/DDBJ databases">
        <authorList>
            <person name="Schell T."/>
        </authorList>
    </citation>
    <scope>NUCLEOTIDE SEQUENCE</scope>
    <source>
        <strain evidence="2">M5</strain>
    </source>
</reference>
<organism evidence="2 3">
    <name type="scientific">Daphnia galeata</name>
    <dbReference type="NCBI Taxonomy" id="27404"/>
    <lineage>
        <taxon>Eukaryota</taxon>
        <taxon>Metazoa</taxon>
        <taxon>Ecdysozoa</taxon>
        <taxon>Arthropoda</taxon>
        <taxon>Crustacea</taxon>
        <taxon>Branchiopoda</taxon>
        <taxon>Diplostraca</taxon>
        <taxon>Cladocera</taxon>
        <taxon>Anomopoda</taxon>
        <taxon>Daphniidae</taxon>
        <taxon>Daphnia</taxon>
    </lineage>
</organism>
<feature type="domain" description="F-box" evidence="1">
    <location>
        <begin position="2"/>
        <end position="63"/>
    </location>
</feature>
<comment type="caution">
    <text evidence="2">The sequence shown here is derived from an EMBL/GenBank/DDBJ whole genome shotgun (WGS) entry which is preliminary data.</text>
</comment>
<accession>A0A8J2RUP6</accession>
<dbReference type="AlphaFoldDB" id="A0A8J2RUP6"/>
<dbReference type="PROSITE" id="PS50181">
    <property type="entry name" value="FBOX"/>
    <property type="match status" value="1"/>
</dbReference>
<proteinExistence type="predicted"/>
<gene>
    <name evidence="2" type="ORF">DGAL_LOCUS9834</name>
</gene>